<accession>A0AAV7XSR5</accession>
<dbReference type="AlphaFoldDB" id="A0AAV7XSR5"/>
<keyword evidence="3" id="KW-1185">Reference proteome</keyword>
<feature type="domain" description="DUF4806" evidence="1">
    <location>
        <begin position="73"/>
        <end position="144"/>
    </location>
</feature>
<sequence length="183" mass="20663">MGMDFMNTPTREELDIEFKSAATTKDATALPNVFPSIATKNEVCQKMTPMSMNMTDLGPVEPTEVPLDLPCLPLATLAQAEEFDVLLLDDTYFKQVVLYLGALGGSDTVDTTRRVMCKLMTNRLAMAFNWAGRPPKRAFRQMRCKDLVINAVRRNPTLPQPVLESDIEPHMKRWLRYASGRNH</sequence>
<evidence type="ECO:0000259" key="1">
    <source>
        <dbReference type="Pfam" id="PF16064"/>
    </source>
</evidence>
<evidence type="ECO:0000313" key="3">
    <source>
        <dbReference type="Proteomes" id="UP001075354"/>
    </source>
</evidence>
<comment type="caution">
    <text evidence="2">The sequence shown here is derived from an EMBL/GenBank/DDBJ whole genome shotgun (WGS) entry which is preliminary data.</text>
</comment>
<dbReference type="PANTHER" id="PTHR34153">
    <property type="entry name" value="SI:CH211-262H13.3-RELATED-RELATED"/>
    <property type="match status" value="1"/>
</dbReference>
<protein>
    <recommendedName>
        <fullName evidence="1">DUF4806 domain-containing protein</fullName>
    </recommendedName>
</protein>
<organism evidence="2 3">
    <name type="scientific">Megalurothrips usitatus</name>
    <name type="common">bean blossom thrips</name>
    <dbReference type="NCBI Taxonomy" id="439358"/>
    <lineage>
        <taxon>Eukaryota</taxon>
        <taxon>Metazoa</taxon>
        <taxon>Ecdysozoa</taxon>
        <taxon>Arthropoda</taxon>
        <taxon>Hexapoda</taxon>
        <taxon>Insecta</taxon>
        <taxon>Pterygota</taxon>
        <taxon>Neoptera</taxon>
        <taxon>Paraneoptera</taxon>
        <taxon>Thysanoptera</taxon>
        <taxon>Terebrantia</taxon>
        <taxon>Thripoidea</taxon>
        <taxon>Thripidae</taxon>
        <taxon>Megalurothrips</taxon>
    </lineage>
</organism>
<reference evidence="2" key="1">
    <citation type="submission" date="2022-12" db="EMBL/GenBank/DDBJ databases">
        <title>Chromosome-level genome assembly of the bean flower thrips Megalurothrips usitatus.</title>
        <authorList>
            <person name="Ma L."/>
            <person name="Liu Q."/>
            <person name="Li H."/>
            <person name="Cai W."/>
        </authorList>
    </citation>
    <scope>NUCLEOTIDE SEQUENCE</scope>
    <source>
        <strain evidence="2">Cailab_2022a</strain>
    </source>
</reference>
<dbReference type="InterPro" id="IPR032071">
    <property type="entry name" value="DUF4806"/>
</dbReference>
<proteinExistence type="predicted"/>
<gene>
    <name evidence="2" type="ORF">ONE63_006236</name>
</gene>
<dbReference type="PANTHER" id="PTHR34153:SF2">
    <property type="entry name" value="SI:CH211-262H13.3-RELATED"/>
    <property type="match status" value="1"/>
</dbReference>
<name>A0AAV7XSR5_9NEOP</name>
<dbReference type="Proteomes" id="UP001075354">
    <property type="component" value="Chromosome 3"/>
</dbReference>
<dbReference type="Pfam" id="PF16064">
    <property type="entry name" value="DUF4806"/>
    <property type="match status" value="1"/>
</dbReference>
<dbReference type="EMBL" id="JAPTSV010000003">
    <property type="protein sequence ID" value="KAJ1529459.1"/>
    <property type="molecule type" value="Genomic_DNA"/>
</dbReference>
<evidence type="ECO:0000313" key="2">
    <source>
        <dbReference type="EMBL" id="KAJ1529459.1"/>
    </source>
</evidence>